<dbReference type="GO" id="GO:0071949">
    <property type="term" value="F:FAD binding"/>
    <property type="evidence" value="ECO:0007669"/>
    <property type="project" value="InterPro"/>
</dbReference>
<dbReference type="Gene3D" id="3.50.50.60">
    <property type="entry name" value="FAD/NAD(P)-binding domain"/>
    <property type="match status" value="1"/>
</dbReference>
<organism evidence="3 4">
    <name type="scientific">Paenisporosarcina antarctica</name>
    <dbReference type="NCBI Taxonomy" id="417367"/>
    <lineage>
        <taxon>Bacteria</taxon>
        <taxon>Bacillati</taxon>
        <taxon>Bacillota</taxon>
        <taxon>Bacilli</taxon>
        <taxon>Bacillales</taxon>
        <taxon>Caryophanaceae</taxon>
        <taxon>Paenisporosarcina</taxon>
    </lineage>
</organism>
<dbReference type="SUPFAM" id="SSF51905">
    <property type="entry name" value="FAD/NAD(P)-binding domain"/>
    <property type="match status" value="1"/>
</dbReference>
<dbReference type="Pfam" id="PF01494">
    <property type="entry name" value="FAD_binding_3"/>
    <property type="match status" value="1"/>
</dbReference>
<dbReference type="PANTHER" id="PTHR43476">
    <property type="entry name" value="3-(3-HYDROXY-PHENYL)PROPIONATE/3-HYDROXYCINNAMIC ACID HYDROXYLASE"/>
    <property type="match status" value="1"/>
</dbReference>
<dbReference type="GO" id="GO:0004497">
    <property type="term" value="F:monooxygenase activity"/>
    <property type="evidence" value="ECO:0007669"/>
    <property type="project" value="UniProtKB-KW"/>
</dbReference>
<gene>
    <name evidence="3" type="ORF">E2636_03945</name>
</gene>
<dbReference type="KEGG" id="panc:E2636_03945"/>
<evidence type="ECO:0000313" key="3">
    <source>
        <dbReference type="EMBL" id="QBP40352.1"/>
    </source>
</evidence>
<dbReference type="PRINTS" id="PR00420">
    <property type="entry name" value="RNGMNOXGNASE"/>
</dbReference>
<dbReference type="InterPro" id="IPR050631">
    <property type="entry name" value="PheA/TfdB_FAD_monoxygenase"/>
</dbReference>
<reference evidence="3 4" key="1">
    <citation type="submission" date="2019-03" db="EMBL/GenBank/DDBJ databases">
        <title>Complete genome sequence of Paenisporosarcina antarctica CGMCC 1.6503T.</title>
        <authorList>
            <person name="Rong J.-C."/>
            <person name="Chi N.-Y."/>
            <person name="Zhang Q.-F."/>
        </authorList>
    </citation>
    <scope>NUCLEOTIDE SEQUENCE [LARGE SCALE GENOMIC DNA]</scope>
    <source>
        <strain evidence="3 4">CGMCC 1.6503</strain>
    </source>
</reference>
<feature type="domain" description="FAD-binding" evidence="2">
    <location>
        <begin position="2"/>
        <end position="341"/>
    </location>
</feature>
<dbReference type="InterPro" id="IPR002938">
    <property type="entry name" value="FAD-bd"/>
</dbReference>
<evidence type="ECO:0000259" key="2">
    <source>
        <dbReference type="Pfam" id="PF01494"/>
    </source>
</evidence>
<sequence>MKTDVFITGGGIGGLTLALKLVSSGIDVVMVEKLTGNQPIYKGELLQPKSMQIFDGLHVYYQVTSNAQIIEVLDLFELSKTLKVKDQSFMDYTVIPGKYNAAYMIHHEKLKTIIFKQAEKYPNFHYYNEATCKAIENNTAIVQQGNEKFQVEAAFFIGAEGRASVTRQAMGIKVDPIKYNHHFITVTFPRPSDLVGGQIFSSYNRFLGLFPLPDNQVRSVYLIPAGDYKKIKEKPIGHFHKLYTDLAPSIDGYVQQLTDWSKIQLMIPIMYHANSYVQGNKVIIGDAAHAVHPMAGEGMNMAIQDADILGELLVDMYKLSSLHPDNLEQFEYVRKERADYLIQLSHLSALAYSFPFQPVSWIRSKTFERIEEDPVLHFKQMLNVSGLGMWKESVRDRFIQGGMMPTRKKNLSVAKKEMKLFSAEDDYPWKWNGLL</sequence>
<protein>
    <submittedName>
        <fullName evidence="3">FAD-dependent monooxygenase</fullName>
    </submittedName>
</protein>
<dbReference type="OrthoDB" id="9766816at2"/>
<proteinExistence type="predicted"/>
<accession>A0A4P6ZVB5</accession>
<dbReference type="Proteomes" id="UP000294292">
    <property type="component" value="Chromosome"/>
</dbReference>
<dbReference type="AlphaFoldDB" id="A0A4P6ZVB5"/>
<evidence type="ECO:0000256" key="1">
    <source>
        <dbReference type="ARBA" id="ARBA00023002"/>
    </source>
</evidence>
<dbReference type="RefSeq" id="WP_134209086.1">
    <property type="nucleotide sequence ID" value="NZ_CP038015.1"/>
</dbReference>
<keyword evidence="3" id="KW-0503">Monooxygenase</keyword>
<dbReference type="PANTHER" id="PTHR43476:SF5">
    <property type="entry name" value="FAD-DEPENDENT MONOOXYGENASE"/>
    <property type="match status" value="1"/>
</dbReference>
<dbReference type="EMBL" id="CP038015">
    <property type="protein sequence ID" value="QBP40352.1"/>
    <property type="molecule type" value="Genomic_DNA"/>
</dbReference>
<keyword evidence="1" id="KW-0560">Oxidoreductase</keyword>
<name>A0A4P6ZVB5_9BACL</name>
<evidence type="ECO:0000313" key="4">
    <source>
        <dbReference type="Proteomes" id="UP000294292"/>
    </source>
</evidence>
<dbReference type="InterPro" id="IPR036188">
    <property type="entry name" value="FAD/NAD-bd_sf"/>
</dbReference>
<keyword evidence="4" id="KW-1185">Reference proteome</keyword>